<evidence type="ECO:0000259" key="1">
    <source>
        <dbReference type="SMART" id="SM00382"/>
    </source>
</evidence>
<protein>
    <recommendedName>
        <fullName evidence="1">AAA+ ATPase domain-containing protein</fullName>
    </recommendedName>
</protein>
<dbReference type="InterPro" id="IPR027417">
    <property type="entry name" value="P-loop_NTPase"/>
</dbReference>
<dbReference type="HOGENOM" id="CLU_000288_125_4_1"/>
<dbReference type="Pfam" id="PF06985">
    <property type="entry name" value="HET"/>
    <property type="match status" value="1"/>
</dbReference>
<dbReference type="RefSeq" id="XP_014559332.1">
    <property type="nucleotide sequence ID" value="XM_014703846.1"/>
</dbReference>
<sequence>MRLLHFDQFGRLLLTDFHGKPVPPYAILSHRWEESEILFEDIASETYKEKKVSYRKLLFCAKQAAQDQLQYFWIDTCCIKKWDRLELSRAINSMFRWYRKATKCYVFLSDVPNTTDTVQSTNWEASFRASAWFTRGWTLQELIAPASVEFFSCKEQRLGDKSSLEQLVHGITKIPLAALRNHPLDKFSLHERMHWADNRVTTEQEDIVYCLFGLLGVTMQINYGEGKEKAWRRLQTEVEATNRTPSIIPFSRNEHFVGRESQLAALQANLVSNDHTTTTTRLAIVGPGGTGKSQLALELAYRVREEIKTCSVFWLDASNMESLERSYYSIAQRLNIPGWDDEKADAKQLVKLHLEKEDTAHCLLIFDNLEDITLRAGEILSAGGVGLTAYLPQSTRCSVVFTTTEISLAEQMASQALIELQELTPDSAKEMLKNYLNRDKNFDSTEEQQARILLQELSHLPLAIIQAAAYINVTAVSLEGYQSKLKTQNDYDVKLDSSPSRERPQRLGAKDPVATTLFISLDEIRRSHALAAEYVLLAACVASKDIPFELFENENIRERENAIQVLSKYRLVTRRPEDSALDLHRLVHCALQKWLQQHNQFQEQIENAITKLLRIFPDHNHQNRSKWRRLFPHTKYVLSYRSPGVEDGKQSDLIWKYARALDSDGHYNEVEELLTRLMGTRKRVLGDEHPDTLTCIASLATTYRNQDRWKEAEDLEVQVLEISKRVLGDEHPNTLINISNLASTYYEQGRWKEAEELQTQVLEIRKRILGDEDPYTLTDMSNLATIYSEQGRWKEAEELLLRVIEMEKRVLPDDYPKILITLTNLAMTYTEQERWNEAQEIQLQVFEVGKRILGNEHPLTLVGMSNLAFTLKHQGRAREALSLIQRCCQLYERVLGANHPSTKREFRWLDRWRAESEEEHV</sequence>
<gene>
    <name evidence="2" type="ORF">COCVIDRAFT_92140</name>
</gene>
<feature type="domain" description="AAA+ ATPase" evidence="1">
    <location>
        <begin position="278"/>
        <end position="424"/>
    </location>
</feature>
<dbReference type="InterPro" id="IPR002182">
    <property type="entry name" value="NB-ARC"/>
</dbReference>
<dbReference type="Gene3D" id="1.25.40.10">
    <property type="entry name" value="Tetratricopeptide repeat domain"/>
    <property type="match status" value="2"/>
</dbReference>
<dbReference type="GO" id="GO:0043531">
    <property type="term" value="F:ADP binding"/>
    <property type="evidence" value="ECO:0007669"/>
    <property type="project" value="InterPro"/>
</dbReference>
<proteinExistence type="predicted"/>
<dbReference type="PANTHER" id="PTHR10622:SF11">
    <property type="entry name" value="HET-DOMAIN-CONTAINING PROTEIN"/>
    <property type="match status" value="1"/>
</dbReference>
<dbReference type="AlphaFoldDB" id="W7F0D6"/>
<evidence type="ECO:0000313" key="3">
    <source>
        <dbReference type="Proteomes" id="UP000054337"/>
    </source>
</evidence>
<dbReference type="InterPro" id="IPR003593">
    <property type="entry name" value="AAA+_ATPase"/>
</dbReference>
<dbReference type="Pfam" id="PF13424">
    <property type="entry name" value="TPR_12"/>
    <property type="match status" value="2"/>
</dbReference>
<dbReference type="OrthoDB" id="674604at2759"/>
<dbReference type="EMBL" id="KI968710">
    <property type="protein sequence ID" value="EUN29717.1"/>
    <property type="molecule type" value="Genomic_DNA"/>
</dbReference>
<dbReference type="PANTHER" id="PTHR10622">
    <property type="entry name" value="HET DOMAIN-CONTAINING PROTEIN"/>
    <property type="match status" value="1"/>
</dbReference>
<dbReference type="InterPro" id="IPR011990">
    <property type="entry name" value="TPR-like_helical_dom_sf"/>
</dbReference>
<dbReference type="GeneID" id="26259481"/>
<dbReference type="SMART" id="SM00028">
    <property type="entry name" value="TPR"/>
    <property type="match status" value="4"/>
</dbReference>
<keyword evidence="3" id="KW-1185">Reference proteome</keyword>
<evidence type="ECO:0000313" key="2">
    <source>
        <dbReference type="EMBL" id="EUN29717.1"/>
    </source>
</evidence>
<accession>W7F0D6</accession>
<dbReference type="Pfam" id="PF13374">
    <property type="entry name" value="TPR_10"/>
    <property type="match status" value="2"/>
</dbReference>
<dbReference type="SMART" id="SM00382">
    <property type="entry name" value="AAA"/>
    <property type="match status" value="1"/>
</dbReference>
<dbReference type="Gene3D" id="3.40.50.300">
    <property type="entry name" value="P-loop containing nucleotide triphosphate hydrolases"/>
    <property type="match status" value="1"/>
</dbReference>
<dbReference type="SUPFAM" id="SSF52540">
    <property type="entry name" value="P-loop containing nucleoside triphosphate hydrolases"/>
    <property type="match status" value="1"/>
</dbReference>
<reference evidence="2 3" key="1">
    <citation type="journal article" date="2013" name="PLoS Genet.">
        <title>Comparative genome structure, secondary metabolite, and effector coding capacity across Cochliobolus pathogens.</title>
        <authorList>
            <person name="Condon B.J."/>
            <person name="Leng Y."/>
            <person name="Wu D."/>
            <person name="Bushley K.E."/>
            <person name="Ohm R.A."/>
            <person name="Otillar R."/>
            <person name="Martin J."/>
            <person name="Schackwitz W."/>
            <person name="Grimwood J."/>
            <person name="MohdZainudin N."/>
            <person name="Xue C."/>
            <person name="Wang R."/>
            <person name="Manning V.A."/>
            <person name="Dhillon B."/>
            <person name="Tu Z.J."/>
            <person name="Steffenson B.J."/>
            <person name="Salamov A."/>
            <person name="Sun H."/>
            <person name="Lowry S."/>
            <person name="LaButti K."/>
            <person name="Han J."/>
            <person name="Copeland A."/>
            <person name="Lindquist E."/>
            <person name="Barry K."/>
            <person name="Schmutz J."/>
            <person name="Baker S.E."/>
            <person name="Ciuffetti L.M."/>
            <person name="Grigoriev I.V."/>
            <person name="Zhong S."/>
            <person name="Turgeon B.G."/>
        </authorList>
    </citation>
    <scope>NUCLEOTIDE SEQUENCE [LARGE SCALE GENOMIC DNA]</scope>
    <source>
        <strain evidence="2 3">FI3</strain>
    </source>
</reference>
<organism evidence="2 3">
    <name type="scientific">Bipolaris victoriae (strain FI3)</name>
    <name type="common">Victoria blight of oats agent</name>
    <name type="synonym">Cochliobolus victoriae</name>
    <dbReference type="NCBI Taxonomy" id="930091"/>
    <lineage>
        <taxon>Eukaryota</taxon>
        <taxon>Fungi</taxon>
        <taxon>Dikarya</taxon>
        <taxon>Ascomycota</taxon>
        <taxon>Pezizomycotina</taxon>
        <taxon>Dothideomycetes</taxon>
        <taxon>Pleosporomycetidae</taxon>
        <taxon>Pleosporales</taxon>
        <taxon>Pleosporineae</taxon>
        <taxon>Pleosporaceae</taxon>
        <taxon>Bipolaris</taxon>
    </lineage>
</organism>
<name>W7F0D6_BIPV3</name>
<dbReference type="InterPro" id="IPR010730">
    <property type="entry name" value="HET"/>
</dbReference>
<dbReference type="Proteomes" id="UP000054337">
    <property type="component" value="Unassembled WGS sequence"/>
</dbReference>
<dbReference type="SUPFAM" id="SSF48452">
    <property type="entry name" value="TPR-like"/>
    <property type="match status" value="1"/>
</dbReference>
<dbReference type="InterPro" id="IPR019734">
    <property type="entry name" value="TPR_rpt"/>
</dbReference>
<dbReference type="Pfam" id="PF00931">
    <property type="entry name" value="NB-ARC"/>
    <property type="match status" value="1"/>
</dbReference>